<evidence type="ECO:0000256" key="1">
    <source>
        <dbReference type="SAM" id="Phobius"/>
    </source>
</evidence>
<reference evidence="2 3" key="1">
    <citation type="submission" date="2018-07" db="EMBL/GenBank/DDBJ databases">
        <title>Phylogenomic Insights into understanding Host Adaptation of Lactobacillus reuteri by a novel species, Lactobacillus spp. M31.</title>
        <authorList>
            <person name="Sharma S."/>
            <person name="Patil P."/>
            <person name="Korpole S."/>
            <person name="Patil P.B."/>
        </authorList>
    </citation>
    <scope>NUCLEOTIDE SEQUENCE [LARGE SCALE GENOMIC DNA]</scope>
    <source>
        <strain evidence="2 3">M31</strain>
    </source>
</reference>
<comment type="caution">
    <text evidence="2">The sequence shown here is derived from an EMBL/GenBank/DDBJ whole genome shotgun (WGS) entry which is preliminary data.</text>
</comment>
<feature type="transmembrane region" description="Helical" evidence="1">
    <location>
        <begin position="9"/>
        <end position="26"/>
    </location>
</feature>
<sequence length="98" mass="11483">MEEFIIKKGLLDSLFFFTIALIYLIFDRNFGMILSGIFCGVSLLISNLGRKFLYLQTVLFIVFGLLLFIVYKDLWLSVILILIGLIIFIFYLRDKICR</sequence>
<gene>
    <name evidence="2" type="ORF">DTK66_09910</name>
</gene>
<evidence type="ECO:0000313" key="2">
    <source>
        <dbReference type="EMBL" id="MBD5807396.1"/>
    </source>
</evidence>
<keyword evidence="1" id="KW-1133">Transmembrane helix</keyword>
<accession>A0ABR8P9L6</accession>
<keyword evidence="3" id="KW-1185">Reference proteome</keyword>
<proteinExistence type="predicted"/>
<dbReference type="Proteomes" id="UP000704341">
    <property type="component" value="Unassembled WGS sequence"/>
</dbReference>
<organism evidence="2 3">
    <name type="scientific">Limosilactobacillus walteri</name>
    <dbReference type="NCBI Taxonomy" id="2268022"/>
    <lineage>
        <taxon>Bacteria</taxon>
        <taxon>Bacillati</taxon>
        <taxon>Bacillota</taxon>
        <taxon>Bacilli</taxon>
        <taxon>Lactobacillales</taxon>
        <taxon>Lactobacillaceae</taxon>
        <taxon>Limosilactobacillus</taxon>
    </lineage>
</organism>
<feature type="transmembrane region" description="Helical" evidence="1">
    <location>
        <begin position="32"/>
        <end position="48"/>
    </location>
</feature>
<feature type="transmembrane region" description="Helical" evidence="1">
    <location>
        <begin position="75"/>
        <end position="92"/>
    </location>
</feature>
<protein>
    <submittedName>
        <fullName evidence="2">Uncharacterized protein</fullName>
    </submittedName>
</protein>
<name>A0ABR8P9L6_9LACO</name>
<keyword evidence="1" id="KW-0472">Membrane</keyword>
<dbReference type="EMBL" id="QORN01000049">
    <property type="protein sequence ID" value="MBD5807396.1"/>
    <property type="molecule type" value="Genomic_DNA"/>
</dbReference>
<keyword evidence="1" id="KW-0812">Transmembrane</keyword>
<evidence type="ECO:0000313" key="3">
    <source>
        <dbReference type="Proteomes" id="UP000704341"/>
    </source>
</evidence>
<feature type="transmembrane region" description="Helical" evidence="1">
    <location>
        <begin position="53"/>
        <end position="69"/>
    </location>
</feature>